<dbReference type="AlphaFoldDB" id="A0AAF0V326"/>
<dbReference type="Gene3D" id="3.30.420.10">
    <property type="entry name" value="Ribonuclease H-like superfamily/Ribonuclease H"/>
    <property type="match status" value="1"/>
</dbReference>
<keyword evidence="2" id="KW-1185">Reference proteome</keyword>
<gene>
    <name evidence="1" type="ORF">MTR67_050995</name>
</gene>
<dbReference type="InterPro" id="IPR012337">
    <property type="entry name" value="RNaseH-like_sf"/>
</dbReference>
<accession>A0AAF0V326</accession>
<dbReference type="InterPro" id="IPR036397">
    <property type="entry name" value="RNaseH_sf"/>
</dbReference>
<dbReference type="EMBL" id="CP133623">
    <property type="protein sequence ID" value="WMV57610.1"/>
    <property type="molecule type" value="Genomic_DNA"/>
</dbReference>
<reference evidence="1" key="1">
    <citation type="submission" date="2023-08" db="EMBL/GenBank/DDBJ databases">
        <title>A de novo genome assembly of Solanum verrucosum Schlechtendal, a Mexican diploid species geographically isolated from the other diploid A-genome species in potato relatives.</title>
        <authorList>
            <person name="Hosaka K."/>
        </authorList>
    </citation>
    <scope>NUCLEOTIDE SEQUENCE</scope>
    <source>
        <tissue evidence="1">Young leaves</tissue>
    </source>
</reference>
<evidence type="ECO:0000313" key="2">
    <source>
        <dbReference type="Proteomes" id="UP001234989"/>
    </source>
</evidence>
<sequence>MKKDIAEFVAKCQNCQQVKYEHQRPAGLLQRISIPEWKWEMIAMDFVVGLPKTLGKFDSIWVLVDRLTKSTHFIPVRIDYNAEQLAKVYVKKIVRLHRMSLFHPQTDGQSERTIQVLEDMLRTCVLDFAGDVKPLGVDLVKDAQDKVMSIQAKLLAAQSRQKKYVDHKVRDMTFQTGRMLFLRYHP</sequence>
<dbReference type="GO" id="GO:0003676">
    <property type="term" value="F:nucleic acid binding"/>
    <property type="evidence" value="ECO:0007669"/>
    <property type="project" value="InterPro"/>
</dbReference>
<dbReference type="PANTHER" id="PTHR45835:SF108">
    <property type="entry name" value="INTEGRASE ZINC-BINDING DOMAIN-CONTAINING PROTEIN"/>
    <property type="match status" value="1"/>
</dbReference>
<dbReference type="Proteomes" id="UP001234989">
    <property type="component" value="Chromosome 12"/>
</dbReference>
<protein>
    <submittedName>
        <fullName evidence="1">Uncharacterized protein</fullName>
    </submittedName>
</protein>
<dbReference type="PANTHER" id="PTHR45835">
    <property type="entry name" value="YALI0A06105P"/>
    <property type="match status" value="1"/>
</dbReference>
<proteinExistence type="predicted"/>
<organism evidence="1 2">
    <name type="scientific">Solanum verrucosum</name>
    <dbReference type="NCBI Taxonomy" id="315347"/>
    <lineage>
        <taxon>Eukaryota</taxon>
        <taxon>Viridiplantae</taxon>
        <taxon>Streptophyta</taxon>
        <taxon>Embryophyta</taxon>
        <taxon>Tracheophyta</taxon>
        <taxon>Spermatophyta</taxon>
        <taxon>Magnoliopsida</taxon>
        <taxon>eudicotyledons</taxon>
        <taxon>Gunneridae</taxon>
        <taxon>Pentapetalae</taxon>
        <taxon>asterids</taxon>
        <taxon>lamiids</taxon>
        <taxon>Solanales</taxon>
        <taxon>Solanaceae</taxon>
        <taxon>Solanoideae</taxon>
        <taxon>Solaneae</taxon>
        <taxon>Solanum</taxon>
    </lineage>
</organism>
<dbReference type="SUPFAM" id="SSF53098">
    <property type="entry name" value="Ribonuclease H-like"/>
    <property type="match status" value="1"/>
</dbReference>
<name>A0AAF0V326_SOLVR</name>
<evidence type="ECO:0000313" key="1">
    <source>
        <dbReference type="EMBL" id="WMV57610.1"/>
    </source>
</evidence>